<proteinExistence type="predicted"/>
<organism evidence="1 2">
    <name type="scientific">Achromobacter aloeverae</name>
    <dbReference type="NCBI Taxonomy" id="1750518"/>
    <lineage>
        <taxon>Bacteria</taxon>
        <taxon>Pseudomonadati</taxon>
        <taxon>Pseudomonadota</taxon>
        <taxon>Betaproteobacteria</taxon>
        <taxon>Burkholderiales</taxon>
        <taxon>Alcaligenaceae</taxon>
        <taxon>Achromobacter</taxon>
    </lineage>
</organism>
<sequence length="83" mass="9390">MAKFEADMLQSIDEALTGQYGRVHTPAQIVARRRGRPVSVEPKVATTIRFDAEVIQAFKATGRGWQTRINDVLKDWLRTHQPG</sequence>
<accession>A0A4Q1HQI8</accession>
<gene>
    <name evidence="1" type="ORF">C7R54_03515</name>
</gene>
<dbReference type="Pfam" id="PF14384">
    <property type="entry name" value="BrnA_antitoxin"/>
    <property type="match status" value="1"/>
</dbReference>
<reference evidence="1 2" key="1">
    <citation type="journal article" date="2017" name="Int. J. Syst. Evol. Microbiol.">
        <title>Achromobacter aloeverae sp. nov., isolated from the root of Aloe vera (L.) Burm.f.</title>
        <authorList>
            <person name="Kuncharoen N."/>
            <person name="Muramatsu Y."/>
            <person name="Shibata C."/>
            <person name="Kamakura Y."/>
            <person name="Nakagawa Y."/>
            <person name="Tanasupawat S."/>
        </authorList>
    </citation>
    <scope>NUCLEOTIDE SEQUENCE [LARGE SCALE GENOMIC DNA]</scope>
    <source>
        <strain evidence="1 2">AVA-1</strain>
    </source>
</reference>
<evidence type="ECO:0000313" key="2">
    <source>
        <dbReference type="Proteomes" id="UP000290849"/>
    </source>
</evidence>
<protein>
    <recommendedName>
        <fullName evidence="3">BrnA antitoxin of type II toxin-antitoxin system</fullName>
    </recommendedName>
</protein>
<dbReference type="InterPro" id="IPR025528">
    <property type="entry name" value="BrnA_antitoxin"/>
</dbReference>
<dbReference type="Proteomes" id="UP000290849">
    <property type="component" value="Unassembled WGS sequence"/>
</dbReference>
<name>A0A4Q1HQI8_9BURK</name>
<comment type="caution">
    <text evidence="1">The sequence shown here is derived from an EMBL/GenBank/DDBJ whole genome shotgun (WGS) entry which is preliminary data.</text>
</comment>
<evidence type="ECO:0000313" key="1">
    <source>
        <dbReference type="EMBL" id="RXN92823.1"/>
    </source>
</evidence>
<dbReference type="OrthoDB" id="9796641at2"/>
<keyword evidence="2" id="KW-1185">Reference proteome</keyword>
<dbReference type="EMBL" id="PYAL01000001">
    <property type="protein sequence ID" value="RXN92823.1"/>
    <property type="molecule type" value="Genomic_DNA"/>
</dbReference>
<dbReference type="AlphaFoldDB" id="A0A4Q1HQI8"/>
<evidence type="ECO:0008006" key="3">
    <source>
        <dbReference type="Google" id="ProtNLM"/>
    </source>
</evidence>